<dbReference type="Proteomes" id="UP000886520">
    <property type="component" value="Chromosome 8"/>
</dbReference>
<sequence>MSSTQHRCVFVGNIPYDATEEELIRICEEVGPVVSFRLVIDRDTGKPKGYGFCEYRDEETALSARRNLQGYDINGRQLRVDFAENEKGSADRNRDQGRGGPGFVDLSKQSGGLKGSRDVSLYQPVGLPAAVSAAAVMASLLGAPQSSAGNIAQLGVARPPPGIDALTVHLAGMSKYQLYDVLNHMKNFIQQNQQQARQVLTSNTQLVKALFQAQIILGWVPQVPLQNLQPQGLQQAATMPVQQGHAHQAANNSQLQQGLQHAQAQRAHNYPFPLPTPTQQQMSNRTGLTMISQQPLPPAPSGLGLPPLNLNMQRSQPQPPLHLNPPPLPQQIRPMLPPSPPQGAQVSGLQPSLGQVANLPQIQQPNGLSANMSFMGVPPPLPSQPPPHMLQVPRPMGDMGGNSSIGQGGLPSSGGLLLPTSGGISQFARGAGTDLPSTSAPFANWNQLPASSGIVGAPLATTTPAISMPMSMPMGLQTTKDYSQSVMQPPIQQPPTQQLHNQQLPSQQLASQQLPNQQPPSQHLSSQQPLTQQQPQVSLEPEQQKVLLQQVMNLTPEQINSLPPEQRQQVLDLQQAFRNQIL</sequence>
<organism evidence="6 7">
    <name type="scientific">Adiantum capillus-veneris</name>
    <name type="common">Maidenhair fern</name>
    <dbReference type="NCBI Taxonomy" id="13818"/>
    <lineage>
        <taxon>Eukaryota</taxon>
        <taxon>Viridiplantae</taxon>
        <taxon>Streptophyta</taxon>
        <taxon>Embryophyta</taxon>
        <taxon>Tracheophyta</taxon>
        <taxon>Polypodiopsida</taxon>
        <taxon>Polypodiidae</taxon>
        <taxon>Polypodiales</taxon>
        <taxon>Pteridineae</taxon>
        <taxon>Pteridaceae</taxon>
        <taxon>Vittarioideae</taxon>
        <taxon>Adiantum</taxon>
    </lineage>
</organism>
<evidence type="ECO:0000256" key="4">
    <source>
        <dbReference type="SAM" id="MobiDB-lite"/>
    </source>
</evidence>
<keyword evidence="7" id="KW-1185">Reference proteome</keyword>
<accession>A0A9D4ZI84</accession>
<dbReference type="OrthoDB" id="272703at2759"/>
<proteinExistence type="predicted"/>
<evidence type="ECO:0000313" key="7">
    <source>
        <dbReference type="Proteomes" id="UP000886520"/>
    </source>
</evidence>
<evidence type="ECO:0000256" key="3">
    <source>
        <dbReference type="PROSITE-ProRule" id="PRU00176"/>
    </source>
</evidence>
<dbReference type="EMBL" id="JABFUD020000008">
    <property type="protein sequence ID" value="KAI5076568.1"/>
    <property type="molecule type" value="Genomic_DNA"/>
</dbReference>
<feature type="region of interest" description="Disordered" evidence="4">
    <location>
        <begin position="84"/>
        <end position="104"/>
    </location>
</feature>
<evidence type="ECO:0000256" key="2">
    <source>
        <dbReference type="ARBA" id="ARBA00023242"/>
    </source>
</evidence>
<feature type="region of interest" description="Disordered" evidence="4">
    <location>
        <begin position="482"/>
        <end position="539"/>
    </location>
</feature>
<comment type="caution">
    <text evidence="6">The sequence shown here is derived from an EMBL/GenBank/DDBJ whole genome shotgun (WGS) entry which is preliminary data.</text>
</comment>
<dbReference type="Gene3D" id="1.10.20.70">
    <property type="entry name" value="Transcription termination and cleavage factor, C-terminal domain"/>
    <property type="match status" value="1"/>
</dbReference>
<keyword evidence="2" id="KW-0539">Nucleus</keyword>
<feature type="domain" description="RRM" evidence="5">
    <location>
        <begin position="7"/>
        <end position="85"/>
    </location>
</feature>
<dbReference type="FunFam" id="3.30.70.330:FF:000378">
    <property type="entry name" value="Cleavage stimulating factor 64"/>
    <property type="match status" value="1"/>
</dbReference>
<feature type="compositionally biased region" description="Basic and acidic residues" evidence="4">
    <location>
        <begin position="84"/>
        <end position="97"/>
    </location>
</feature>
<name>A0A9D4ZI84_ADICA</name>
<reference evidence="6" key="1">
    <citation type="submission" date="2021-01" db="EMBL/GenBank/DDBJ databases">
        <title>Adiantum capillus-veneris genome.</title>
        <authorList>
            <person name="Fang Y."/>
            <person name="Liao Q."/>
        </authorList>
    </citation>
    <scope>NUCLEOTIDE SEQUENCE</scope>
    <source>
        <strain evidence="6">H3</strain>
        <tissue evidence="6">Leaf</tissue>
    </source>
</reference>
<dbReference type="InterPro" id="IPR035979">
    <property type="entry name" value="RBD_domain_sf"/>
</dbReference>
<keyword evidence="3" id="KW-0694">RNA-binding</keyword>
<dbReference type="AlphaFoldDB" id="A0A9D4ZI84"/>
<comment type="subcellular location">
    <subcellularLocation>
        <location evidence="1">Nucleus</location>
    </subcellularLocation>
</comment>
<dbReference type="SMART" id="SM00360">
    <property type="entry name" value="RRM"/>
    <property type="match status" value="1"/>
</dbReference>
<dbReference type="SUPFAM" id="SSF54928">
    <property type="entry name" value="RNA-binding domain, RBD"/>
    <property type="match status" value="1"/>
</dbReference>
<dbReference type="PANTHER" id="PTHR45735">
    <property type="entry name" value="CLEAVAGE STIMULATION FACTOR SUBUNIT 2"/>
    <property type="match status" value="1"/>
</dbReference>
<feature type="region of interest" description="Disordered" evidence="4">
    <location>
        <begin position="310"/>
        <end position="349"/>
    </location>
</feature>
<dbReference type="GO" id="GO:0031124">
    <property type="term" value="P:mRNA 3'-end processing"/>
    <property type="evidence" value="ECO:0007669"/>
    <property type="project" value="InterPro"/>
</dbReference>
<protein>
    <recommendedName>
        <fullName evidence="5">RRM domain-containing protein</fullName>
    </recommendedName>
</protein>
<evidence type="ECO:0000313" key="6">
    <source>
        <dbReference type="EMBL" id="KAI5076568.1"/>
    </source>
</evidence>
<dbReference type="InterPro" id="IPR026896">
    <property type="entry name" value="CSTF_C"/>
</dbReference>
<dbReference type="InterPro" id="IPR000504">
    <property type="entry name" value="RRM_dom"/>
</dbReference>
<dbReference type="InterPro" id="IPR012677">
    <property type="entry name" value="Nucleotide-bd_a/b_plait_sf"/>
</dbReference>
<dbReference type="Pfam" id="PF14327">
    <property type="entry name" value="CSTF2_hinge"/>
    <property type="match status" value="1"/>
</dbReference>
<feature type="compositionally biased region" description="Low complexity" evidence="4">
    <location>
        <begin position="488"/>
        <end position="539"/>
    </location>
</feature>
<dbReference type="CDD" id="cd12398">
    <property type="entry name" value="RRM_CSTF2_RNA15_like"/>
    <property type="match status" value="1"/>
</dbReference>
<dbReference type="Pfam" id="PF14304">
    <property type="entry name" value="CSTF_C"/>
    <property type="match status" value="1"/>
</dbReference>
<dbReference type="Pfam" id="PF00076">
    <property type="entry name" value="RRM_1"/>
    <property type="match status" value="1"/>
</dbReference>
<dbReference type="PANTHER" id="PTHR45735:SF2">
    <property type="entry name" value="CLEAVAGE STIMULATION FACTOR SUBUNIT 2"/>
    <property type="match status" value="1"/>
</dbReference>
<dbReference type="Gene3D" id="3.30.70.330">
    <property type="match status" value="1"/>
</dbReference>
<dbReference type="GO" id="GO:0005847">
    <property type="term" value="C:mRNA cleavage and polyadenylation specificity factor complex"/>
    <property type="evidence" value="ECO:0007669"/>
    <property type="project" value="TreeGrafter"/>
</dbReference>
<evidence type="ECO:0000256" key="1">
    <source>
        <dbReference type="ARBA" id="ARBA00004123"/>
    </source>
</evidence>
<evidence type="ECO:0000259" key="5">
    <source>
        <dbReference type="PROSITE" id="PS50102"/>
    </source>
</evidence>
<gene>
    <name evidence="6" type="ORF">GOP47_0008633</name>
</gene>
<dbReference type="InterPro" id="IPR038192">
    <property type="entry name" value="CSTF_C_sf"/>
</dbReference>
<dbReference type="GO" id="GO:0003729">
    <property type="term" value="F:mRNA binding"/>
    <property type="evidence" value="ECO:0007669"/>
    <property type="project" value="TreeGrafter"/>
</dbReference>
<dbReference type="InterPro" id="IPR025742">
    <property type="entry name" value="CSTF2_hinge"/>
</dbReference>
<dbReference type="PROSITE" id="PS50102">
    <property type="entry name" value="RRM"/>
    <property type="match status" value="1"/>
</dbReference>
<feature type="compositionally biased region" description="Pro residues" evidence="4">
    <location>
        <begin position="317"/>
        <end position="341"/>
    </location>
</feature>